<organism evidence="2">
    <name type="scientific">Rhizophora mucronata</name>
    <name type="common">Asiatic mangrove</name>
    <dbReference type="NCBI Taxonomy" id="61149"/>
    <lineage>
        <taxon>Eukaryota</taxon>
        <taxon>Viridiplantae</taxon>
        <taxon>Streptophyta</taxon>
        <taxon>Embryophyta</taxon>
        <taxon>Tracheophyta</taxon>
        <taxon>Spermatophyta</taxon>
        <taxon>Magnoliopsida</taxon>
        <taxon>eudicotyledons</taxon>
        <taxon>Gunneridae</taxon>
        <taxon>Pentapetalae</taxon>
        <taxon>rosids</taxon>
        <taxon>fabids</taxon>
        <taxon>Malpighiales</taxon>
        <taxon>Rhizophoraceae</taxon>
        <taxon>Rhizophora</taxon>
    </lineage>
</organism>
<evidence type="ECO:0000313" key="2">
    <source>
        <dbReference type="EMBL" id="MBX53237.1"/>
    </source>
</evidence>
<reference evidence="2" key="1">
    <citation type="submission" date="2018-02" db="EMBL/GenBank/DDBJ databases">
        <title>Rhizophora mucronata_Transcriptome.</title>
        <authorList>
            <person name="Meera S.P."/>
            <person name="Sreeshan A."/>
            <person name="Augustine A."/>
        </authorList>
    </citation>
    <scope>NUCLEOTIDE SEQUENCE</scope>
    <source>
        <tissue evidence="2">Leaf</tissue>
    </source>
</reference>
<feature type="region of interest" description="Disordered" evidence="1">
    <location>
        <begin position="1"/>
        <end position="21"/>
    </location>
</feature>
<dbReference type="EMBL" id="GGEC01072753">
    <property type="protein sequence ID" value="MBX53237.1"/>
    <property type="molecule type" value="Transcribed_RNA"/>
</dbReference>
<name>A0A2P2PES3_RHIMU</name>
<sequence>MLSKISPRSFFPKNVSKSQTK</sequence>
<dbReference type="AlphaFoldDB" id="A0A2P2PES3"/>
<accession>A0A2P2PES3</accession>
<evidence type="ECO:0000256" key="1">
    <source>
        <dbReference type="SAM" id="MobiDB-lite"/>
    </source>
</evidence>
<protein>
    <submittedName>
        <fullName evidence="2">Uncharacterized protein</fullName>
    </submittedName>
</protein>
<proteinExistence type="predicted"/>